<dbReference type="Pfam" id="PF01497">
    <property type="entry name" value="Peripla_BP_2"/>
    <property type="match status" value="1"/>
</dbReference>
<evidence type="ECO:0000259" key="1">
    <source>
        <dbReference type="PROSITE" id="PS50983"/>
    </source>
</evidence>
<dbReference type="PROSITE" id="PS51257">
    <property type="entry name" value="PROKAR_LIPOPROTEIN"/>
    <property type="match status" value="1"/>
</dbReference>
<feature type="domain" description="Fe/B12 periplasmic-binding" evidence="1">
    <location>
        <begin position="32"/>
        <end position="287"/>
    </location>
</feature>
<sequence>MRNNHILFIAAAVVLSACGRFDKKTSQKEGQRLISVSKQLTEIIFEVGGDTALVGVDLSSTFPEAAKKIPTVGYHRGLNAEGIISLNPTAVWHDGNIAPEHVIEQVKKVGIPLVQFSGGNTIDSTKILIMQLATLFHNEAKGRALCEKLDLDMAKADSVRKQLTDKPRVLIVHFGQAANQYFVFNRKGIPNQMLEWAGVENAADTAQKWKNLSPEVIAQAQPDIILATDYGFDLQGSVEKFKQLPGISLSPAAKNNRIYRIDEHDLVYLGPRTGENVLKLINLLHKK</sequence>
<dbReference type="PANTHER" id="PTHR30535:SF4">
    <property type="entry name" value="HEMIN-BINDING PERIPLASMIC PROTEIN HMUT"/>
    <property type="match status" value="1"/>
</dbReference>
<proteinExistence type="predicted"/>
<dbReference type="PROSITE" id="PS50983">
    <property type="entry name" value="FE_B12_PBP"/>
    <property type="match status" value="1"/>
</dbReference>
<dbReference type="InterPro" id="IPR002491">
    <property type="entry name" value="ABC_transptr_periplasmic_BD"/>
</dbReference>
<name>A0A172U1K3_9BACT</name>
<gene>
    <name evidence="2" type="ORF">SY85_00370</name>
</gene>
<dbReference type="Proteomes" id="UP000077177">
    <property type="component" value="Chromosome"/>
</dbReference>
<dbReference type="Gene3D" id="3.40.50.1980">
    <property type="entry name" value="Nitrogenase molybdenum iron protein domain"/>
    <property type="match status" value="2"/>
</dbReference>
<organism evidence="2 3">
    <name type="scientific">Flavisolibacter tropicus</name>
    <dbReference type="NCBI Taxonomy" id="1492898"/>
    <lineage>
        <taxon>Bacteria</taxon>
        <taxon>Pseudomonadati</taxon>
        <taxon>Bacteroidota</taxon>
        <taxon>Chitinophagia</taxon>
        <taxon>Chitinophagales</taxon>
        <taxon>Chitinophagaceae</taxon>
        <taxon>Flavisolibacter</taxon>
    </lineage>
</organism>
<dbReference type="EMBL" id="CP011390">
    <property type="protein sequence ID" value="ANE53229.1"/>
    <property type="molecule type" value="Genomic_DNA"/>
</dbReference>
<reference evidence="2 3" key="2">
    <citation type="journal article" date="2016" name="Int. J. Syst. Evol. Microbiol.">
        <title>Flavisolibacter tropicus sp. nov., isolated from tropical soil.</title>
        <authorList>
            <person name="Lee J.J."/>
            <person name="Kang M.S."/>
            <person name="Kim G.S."/>
            <person name="Lee C.S."/>
            <person name="Lim S."/>
            <person name="Lee J."/>
            <person name="Roh S.H."/>
            <person name="Kang H."/>
            <person name="Ha J.M."/>
            <person name="Bae S."/>
            <person name="Jung H.Y."/>
            <person name="Kim M.K."/>
        </authorList>
    </citation>
    <scope>NUCLEOTIDE SEQUENCE [LARGE SCALE GENOMIC DNA]</scope>
    <source>
        <strain evidence="2 3">LCS9</strain>
    </source>
</reference>
<dbReference type="InterPro" id="IPR050902">
    <property type="entry name" value="ABC_Transporter_SBP"/>
</dbReference>
<dbReference type="AlphaFoldDB" id="A0A172U1K3"/>
<dbReference type="SUPFAM" id="SSF53807">
    <property type="entry name" value="Helical backbone' metal receptor"/>
    <property type="match status" value="1"/>
</dbReference>
<dbReference type="OrthoDB" id="9797736at2"/>
<dbReference type="KEGG" id="fla:SY85_00370"/>
<reference evidence="3" key="1">
    <citation type="submission" date="2015-01" db="EMBL/GenBank/DDBJ databases">
        <title>Flavisolibacter sp./LCS9/ whole genome sequencing.</title>
        <authorList>
            <person name="Kim M.K."/>
            <person name="Srinivasan S."/>
            <person name="Lee J.-J."/>
        </authorList>
    </citation>
    <scope>NUCLEOTIDE SEQUENCE [LARGE SCALE GENOMIC DNA]</scope>
    <source>
        <strain evidence="3">LCS9</strain>
    </source>
</reference>
<dbReference type="RefSeq" id="WP_066409162.1">
    <property type="nucleotide sequence ID" value="NZ_CP011390.1"/>
</dbReference>
<dbReference type="STRING" id="1492898.SY85_00370"/>
<evidence type="ECO:0000313" key="3">
    <source>
        <dbReference type="Proteomes" id="UP000077177"/>
    </source>
</evidence>
<accession>A0A172U1K3</accession>
<dbReference type="PANTHER" id="PTHR30535">
    <property type="entry name" value="VITAMIN B12-BINDING PROTEIN"/>
    <property type="match status" value="1"/>
</dbReference>
<protein>
    <submittedName>
        <fullName evidence="2">ABC transporter substrate-binding protein</fullName>
    </submittedName>
</protein>
<evidence type="ECO:0000313" key="2">
    <source>
        <dbReference type="EMBL" id="ANE53229.1"/>
    </source>
</evidence>
<keyword evidence="3" id="KW-1185">Reference proteome</keyword>